<sequence>MDQEVVWWRRWNWWKVAFFVMLLLFEGAREIAVIQANSPAYPATLATVVSTGDLTVAQGRWNRIDGGSALVPGAVRIECRRDEGRCYEVSYSINDQYVNSPDLSIYPATWSVDQVSYENDDPACARYSVRVDQKLKKVFAIRERKDKPSMAGFDCTKLERRVEMTLTDGSEPFADPAKGHSLPVLSLLKVVFGK</sequence>
<keyword evidence="2" id="KW-1185">Reference proteome</keyword>
<dbReference type="AlphaFoldDB" id="A0A097EJ53"/>
<evidence type="ECO:0000313" key="1">
    <source>
        <dbReference type="EMBL" id="AIT07600.1"/>
    </source>
</evidence>
<dbReference type="RefSeq" id="WP_038665233.1">
    <property type="nucleotide sequence ID" value="NZ_CP009571.1"/>
</dbReference>
<dbReference type="HOGENOM" id="CLU_1401676_0_0_5"/>
<protein>
    <submittedName>
        <fullName evidence="1">Uncharacterized protein</fullName>
    </submittedName>
</protein>
<dbReference type="KEGG" id="stax:MC45_15870"/>
<proteinExistence type="predicted"/>
<dbReference type="EMBL" id="CP009571">
    <property type="protein sequence ID" value="AIT07600.1"/>
    <property type="molecule type" value="Genomic_DNA"/>
</dbReference>
<accession>A0A097EJ53</accession>
<dbReference type="Proteomes" id="UP000033200">
    <property type="component" value="Chromosome"/>
</dbReference>
<reference evidence="1 2" key="1">
    <citation type="submission" date="2014-09" db="EMBL/GenBank/DDBJ databases">
        <title>Using Illumina technology Improving SMRT sequencing Genome Assembly by RASTools.</title>
        <authorList>
            <person name="Zhou Y."/>
            <person name="Ma T."/>
            <person name="Liu T."/>
        </authorList>
    </citation>
    <scope>NUCLEOTIDE SEQUENCE [LARGE SCALE GENOMIC DNA]</scope>
    <source>
        <strain evidence="1 2">ATCC 55669</strain>
    </source>
</reference>
<gene>
    <name evidence="1" type="ORF">MC45_15870</name>
</gene>
<dbReference type="STRING" id="1549858.MC45_15870"/>
<name>A0A097EJ53_9SPHN</name>
<evidence type="ECO:0000313" key="2">
    <source>
        <dbReference type="Proteomes" id="UP000033200"/>
    </source>
</evidence>
<organism evidence="1 2">
    <name type="scientific">Sphingomonas taxi</name>
    <dbReference type="NCBI Taxonomy" id="1549858"/>
    <lineage>
        <taxon>Bacteria</taxon>
        <taxon>Pseudomonadati</taxon>
        <taxon>Pseudomonadota</taxon>
        <taxon>Alphaproteobacteria</taxon>
        <taxon>Sphingomonadales</taxon>
        <taxon>Sphingomonadaceae</taxon>
        <taxon>Sphingomonas</taxon>
    </lineage>
</organism>